<evidence type="ECO:0000313" key="3">
    <source>
        <dbReference type="EMBL" id="KAL0292280.1"/>
    </source>
</evidence>
<dbReference type="Pfam" id="PF17921">
    <property type="entry name" value="Integrase_H2C2"/>
    <property type="match status" value="1"/>
</dbReference>
<gene>
    <name evidence="3" type="ORF">Sradi_6995500</name>
</gene>
<protein>
    <submittedName>
        <fullName evidence="3">Ribonuclease HI</fullName>
    </submittedName>
</protein>
<organism evidence="3">
    <name type="scientific">Sesamum radiatum</name>
    <name type="common">Black benniseed</name>
    <dbReference type="NCBI Taxonomy" id="300843"/>
    <lineage>
        <taxon>Eukaryota</taxon>
        <taxon>Viridiplantae</taxon>
        <taxon>Streptophyta</taxon>
        <taxon>Embryophyta</taxon>
        <taxon>Tracheophyta</taxon>
        <taxon>Spermatophyta</taxon>
        <taxon>Magnoliopsida</taxon>
        <taxon>eudicotyledons</taxon>
        <taxon>Gunneridae</taxon>
        <taxon>Pentapetalae</taxon>
        <taxon>asterids</taxon>
        <taxon>lamiids</taxon>
        <taxon>Lamiales</taxon>
        <taxon>Pedaliaceae</taxon>
        <taxon>Sesamum</taxon>
    </lineage>
</organism>
<sequence length="333" mass="37918">MSIEDTSSDHVWLLHVDGSSTTQGSGADIVITSPQGEDLEFTVKFDFKASNNEAEYEALVIGMSMAHKAGAKHLLAYSDSQLIVNQIDGTFEAKEESMIQYLRQIKELRTSFDQFQIIQIPREENVKADCLLKLASALEDCRIRRITVQYLPEARSLLAIQPITTRADLRTPITKWIEEGRLPDDRWEAARLKTRATRFLVQAGTLYKKSYTHPLLRCLSTEEGARVLQEIHSGYCGAHAGTWTFTNKALRAAYFWPTMKQDAKHLVSKCERCQKRSPLIHQPAELLTTMLLPCPFAQWGMDIVGRFLIASGQRKFLLVEIDYFTKWVESEPF</sequence>
<evidence type="ECO:0000259" key="2">
    <source>
        <dbReference type="Pfam" id="PF17921"/>
    </source>
</evidence>
<dbReference type="Gene3D" id="3.30.420.10">
    <property type="entry name" value="Ribonuclease H-like superfamily/Ribonuclease H"/>
    <property type="match status" value="2"/>
</dbReference>
<evidence type="ECO:0000259" key="1">
    <source>
        <dbReference type="Pfam" id="PF13456"/>
    </source>
</evidence>
<feature type="domain" description="RNase H type-1" evidence="1">
    <location>
        <begin position="16"/>
        <end position="133"/>
    </location>
</feature>
<reference evidence="3" key="2">
    <citation type="journal article" date="2024" name="Plant">
        <title>Genomic evolution and insights into agronomic trait innovations of Sesamum species.</title>
        <authorList>
            <person name="Miao H."/>
            <person name="Wang L."/>
            <person name="Qu L."/>
            <person name="Liu H."/>
            <person name="Sun Y."/>
            <person name="Le M."/>
            <person name="Wang Q."/>
            <person name="Wei S."/>
            <person name="Zheng Y."/>
            <person name="Lin W."/>
            <person name="Duan Y."/>
            <person name="Cao H."/>
            <person name="Xiong S."/>
            <person name="Wang X."/>
            <person name="Wei L."/>
            <person name="Li C."/>
            <person name="Ma Q."/>
            <person name="Ju M."/>
            <person name="Zhao R."/>
            <person name="Li G."/>
            <person name="Mu C."/>
            <person name="Tian Q."/>
            <person name="Mei H."/>
            <person name="Zhang T."/>
            <person name="Gao T."/>
            <person name="Zhang H."/>
        </authorList>
    </citation>
    <scope>NUCLEOTIDE SEQUENCE</scope>
    <source>
        <strain evidence="3">G02</strain>
    </source>
</reference>
<name>A0AAW2JCF8_SESRA</name>
<dbReference type="PANTHER" id="PTHR48475">
    <property type="entry name" value="RIBONUCLEASE H"/>
    <property type="match status" value="1"/>
</dbReference>
<dbReference type="AlphaFoldDB" id="A0AAW2JCF8"/>
<dbReference type="CDD" id="cd09279">
    <property type="entry name" value="RNase_HI_like"/>
    <property type="match status" value="1"/>
</dbReference>
<dbReference type="InterPro" id="IPR002156">
    <property type="entry name" value="RNaseH_domain"/>
</dbReference>
<dbReference type="InterPro" id="IPR041588">
    <property type="entry name" value="Integrase_H2C2"/>
</dbReference>
<reference evidence="3" key="1">
    <citation type="submission" date="2020-06" db="EMBL/GenBank/DDBJ databases">
        <authorList>
            <person name="Li T."/>
            <person name="Hu X."/>
            <person name="Zhang T."/>
            <person name="Song X."/>
            <person name="Zhang H."/>
            <person name="Dai N."/>
            <person name="Sheng W."/>
            <person name="Hou X."/>
            <person name="Wei L."/>
        </authorList>
    </citation>
    <scope>NUCLEOTIDE SEQUENCE</scope>
    <source>
        <strain evidence="3">G02</strain>
        <tissue evidence="3">Leaf</tissue>
    </source>
</reference>
<accession>A0AAW2JCF8</accession>
<dbReference type="InterPro" id="IPR012337">
    <property type="entry name" value="RNaseH-like_sf"/>
</dbReference>
<dbReference type="Gene3D" id="1.10.340.70">
    <property type="match status" value="1"/>
</dbReference>
<dbReference type="InterPro" id="IPR036397">
    <property type="entry name" value="RNaseH_sf"/>
</dbReference>
<comment type="caution">
    <text evidence="3">The sequence shown here is derived from an EMBL/GenBank/DDBJ whole genome shotgun (WGS) entry which is preliminary data.</text>
</comment>
<feature type="domain" description="Integrase zinc-binding" evidence="2">
    <location>
        <begin position="225"/>
        <end position="278"/>
    </location>
</feature>
<dbReference type="GO" id="GO:0004523">
    <property type="term" value="F:RNA-DNA hybrid ribonuclease activity"/>
    <property type="evidence" value="ECO:0007669"/>
    <property type="project" value="InterPro"/>
</dbReference>
<dbReference type="PANTHER" id="PTHR48475:SF2">
    <property type="entry name" value="RIBONUCLEASE H"/>
    <property type="match status" value="1"/>
</dbReference>
<dbReference type="GO" id="GO:0003676">
    <property type="term" value="F:nucleic acid binding"/>
    <property type="evidence" value="ECO:0007669"/>
    <property type="project" value="InterPro"/>
</dbReference>
<dbReference type="SUPFAM" id="SSF53098">
    <property type="entry name" value="Ribonuclease H-like"/>
    <property type="match status" value="1"/>
</dbReference>
<dbReference type="Pfam" id="PF13456">
    <property type="entry name" value="RVT_3"/>
    <property type="match status" value="1"/>
</dbReference>
<dbReference type="EMBL" id="JACGWJ010000446">
    <property type="protein sequence ID" value="KAL0292280.1"/>
    <property type="molecule type" value="Genomic_DNA"/>
</dbReference>
<proteinExistence type="predicted"/>